<sequence length="63" mass="7098">MSRVIRRERLGWDIAATALLLAVAGLSLTLPQNFPGSRWVLVAITVGVFPRLRVRRPRLCRDS</sequence>
<evidence type="ECO:0000313" key="2">
    <source>
        <dbReference type="Proteomes" id="UP001249291"/>
    </source>
</evidence>
<dbReference type="Proteomes" id="UP001249291">
    <property type="component" value="Unassembled WGS sequence"/>
</dbReference>
<dbReference type="RefSeq" id="WP_309693740.1">
    <property type="nucleotide sequence ID" value="NZ_JAVIZQ010000001.1"/>
</dbReference>
<organism evidence="1 2">
    <name type="scientific">Microbacterium foliorum</name>
    <dbReference type="NCBI Taxonomy" id="104336"/>
    <lineage>
        <taxon>Bacteria</taxon>
        <taxon>Bacillati</taxon>
        <taxon>Actinomycetota</taxon>
        <taxon>Actinomycetes</taxon>
        <taxon>Micrococcales</taxon>
        <taxon>Microbacteriaceae</taxon>
        <taxon>Microbacterium</taxon>
    </lineage>
</organism>
<proteinExistence type="predicted"/>
<gene>
    <name evidence="1" type="ORF">QE375_003550</name>
</gene>
<accession>A0ABU1HVX3</accession>
<protein>
    <submittedName>
        <fullName evidence="1">Cytochrome b subunit of formate dehydrogenase</fullName>
    </submittedName>
</protein>
<dbReference type="EMBL" id="JAVIZQ010000001">
    <property type="protein sequence ID" value="MDR6143996.1"/>
    <property type="molecule type" value="Genomic_DNA"/>
</dbReference>
<keyword evidence="2" id="KW-1185">Reference proteome</keyword>
<evidence type="ECO:0000313" key="1">
    <source>
        <dbReference type="EMBL" id="MDR6143996.1"/>
    </source>
</evidence>
<reference evidence="1 2" key="1">
    <citation type="submission" date="2023-08" db="EMBL/GenBank/DDBJ databases">
        <title>Functional and genomic diversity of the sorghum phyllosphere microbiome.</title>
        <authorList>
            <person name="Shade A."/>
        </authorList>
    </citation>
    <scope>NUCLEOTIDE SEQUENCE [LARGE SCALE GENOMIC DNA]</scope>
    <source>
        <strain evidence="1 2">SORGH_AS_0445</strain>
    </source>
</reference>
<name>A0ABU1HVX3_9MICO</name>
<comment type="caution">
    <text evidence="1">The sequence shown here is derived from an EMBL/GenBank/DDBJ whole genome shotgun (WGS) entry which is preliminary data.</text>
</comment>